<dbReference type="InterPro" id="IPR057670">
    <property type="entry name" value="SH3_retrovirus"/>
</dbReference>
<gene>
    <name evidence="3" type="ORF">B0H17DRAFT_966613</name>
</gene>
<reference evidence="3" key="1">
    <citation type="submission" date="2023-03" db="EMBL/GenBank/DDBJ databases">
        <title>Massive genome expansion in bonnet fungi (Mycena s.s.) driven by repeated elements and novel gene families across ecological guilds.</title>
        <authorList>
            <consortium name="Lawrence Berkeley National Laboratory"/>
            <person name="Harder C.B."/>
            <person name="Miyauchi S."/>
            <person name="Viragh M."/>
            <person name="Kuo A."/>
            <person name="Thoen E."/>
            <person name="Andreopoulos B."/>
            <person name="Lu D."/>
            <person name="Skrede I."/>
            <person name="Drula E."/>
            <person name="Henrissat B."/>
            <person name="Morin E."/>
            <person name="Kohler A."/>
            <person name="Barry K."/>
            <person name="LaButti K."/>
            <person name="Morin E."/>
            <person name="Salamov A."/>
            <person name="Lipzen A."/>
            <person name="Mereny Z."/>
            <person name="Hegedus B."/>
            <person name="Baldrian P."/>
            <person name="Stursova M."/>
            <person name="Weitz H."/>
            <person name="Taylor A."/>
            <person name="Grigoriev I.V."/>
            <person name="Nagy L.G."/>
            <person name="Martin F."/>
            <person name="Kauserud H."/>
        </authorList>
    </citation>
    <scope>NUCLEOTIDE SEQUENCE</scope>
    <source>
        <strain evidence="3">CBHHK067</strain>
    </source>
</reference>
<dbReference type="Pfam" id="PF25597">
    <property type="entry name" value="SH3_retrovirus"/>
    <property type="match status" value="1"/>
</dbReference>
<dbReference type="Proteomes" id="UP001221757">
    <property type="component" value="Unassembled WGS sequence"/>
</dbReference>
<evidence type="ECO:0000313" key="3">
    <source>
        <dbReference type="EMBL" id="KAJ7612879.1"/>
    </source>
</evidence>
<evidence type="ECO:0000259" key="2">
    <source>
        <dbReference type="Pfam" id="PF25597"/>
    </source>
</evidence>
<dbReference type="EMBL" id="JARKIE010000922">
    <property type="protein sequence ID" value="KAJ7612879.1"/>
    <property type="molecule type" value="Genomic_DNA"/>
</dbReference>
<evidence type="ECO:0000313" key="4">
    <source>
        <dbReference type="Proteomes" id="UP001221757"/>
    </source>
</evidence>
<evidence type="ECO:0000256" key="1">
    <source>
        <dbReference type="SAM" id="MobiDB-lite"/>
    </source>
</evidence>
<feature type="region of interest" description="Disordered" evidence="1">
    <location>
        <begin position="168"/>
        <end position="214"/>
    </location>
</feature>
<proteinExistence type="predicted"/>
<accession>A0AAD7FDT8</accession>
<comment type="caution">
    <text evidence="3">The sequence shown here is derived from an EMBL/GenBank/DDBJ whole genome shotgun (WGS) entry which is preliminary data.</text>
</comment>
<feature type="domain" description="Retroviral polymerase SH3-like" evidence="2">
    <location>
        <begin position="56"/>
        <end position="113"/>
    </location>
</feature>
<protein>
    <recommendedName>
        <fullName evidence="2">Retroviral polymerase SH3-like domain-containing protein</fullName>
    </recommendedName>
</protein>
<keyword evidence="4" id="KW-1185">Reference proteome</keyword>
<feature type="non-terminal residue" evidence="3">
    <location>
        <position position="1"/>
    </location>
</feature>
<sequence length="214" mass="23632">LLHASGLPRNLWPEAARHVVWLLNRTSTKAADGMTPYKVIYNHKPDLRGVHEWGETAWVRVEGGSKLGGRMREARWLGFDDRSANGTRVFYPDNRTVRVERNVWFDKTQTSRQHLGDDSWELVVDTNVPPPVNDPAAPPAHPVVAAPAQIAPAPAPAPVPTAEPPILVVPPKSELPTKRVRKPSARMQELLRGDGSMSNRASDPIVARSHSPNI</sequence>
<name>A0AAD7FDT8_MYCRO</name>
<dbReference type="AlphaFoldDB" id="A0AAD7FDT8"/>
<organism evidence="3 4">
    <name type="scientific">Mycena rosella</name>
    <name type="common">Pink bonnet</name>
    <name type="synonym">Agaricus rosellus</name>
    <dbReference type="NCBI Taxonomy" id="1033263"/>
    <lineage>
        <taxon>Eukaryota</taxon>
        <taxon>Fungi</taxon>
        <taxon>Dikarya</taxon>
        <taxon>Basidiomycota</taxon>
        <taxon>Agaricomycotina</taxon>
        <taxon>Agaricomycetes</taxon>
        <taxon>Agaricomycetidae</taxon>
        <taxon>Agaricales</taxon>
        <taxon>Marasmiineae</taxon>
        <taxon>Mycenaceae</taxon>
        <taxon>Mycena</taxon>
    </lineage>
</organism>